<dbReference type="UniPathway" id="UPA00659"/>
<proteinExistence type="inferred from homology"/>
<keyword evidence="9" id="KW-0443">Lipid metabolism</keyword>
<evidence type="ECO:0000259" key="14">
    <source>
        <dbReference type="Pfam" id="PF02737"/>
    </source>
</evidence>
<keyword evidence="6" id="KW-0442">Lipid degradation</keyword>
<organism evidence="15 16">
    <name type="scientific">Nocardioides marmoriginsengisoli</name>
    <dbReference type="NCBI Taxonomy" id="661483"/>
    <lineage>
        <taxon>Bacteria</taxon>
        <taxon>Bacillati</taxon>
        <taxon>Actinomycetota</taxon>
        <taxon>Actinomycetes</taxon>
        <taxon>Propionibacteriales</taxon>
        <taxon>Nocardioidaceae</taxon>
        <taxon>Nocardioides</taxon>
    </lineage>
</organism>
<dbReference type="GO" id="GO:0004300">
    <property type="term" value="F:enoyl-CoA hydratase activity"/>
    <property type="evidence" value="ECO:0007669"/>
    <property type="project" value="TreeGrafter"/>
</dbReference>
<evidence type="ECO:0000313" key="15">
    <source>
        <dbReference type="EMBL" id="RNL62758.1"/>
    </source>
</evidence>
<evidence type="ECO:0000256" key="3">
    <source>
        <dbReference type="ARBA" id="ARBA00007005"/>
    </source>
</evidence>
<dbReference type="SUPFAM" id="SSF52096">
    <property type="entry name" value="ClpP/crotonase"/>
    <property type="match status" value="1"/>
</dbReference>
<dbReference type="SUPFAM" id="SSF48179">
    <property type="entry name" value="6-phosphogluconate dehydrogenase C-terminal domain-like"/>
    <property type="match status" value="2"/>
</dbReference>
<dbReference type="Pfam" id="PF02737">
    <property type="entry name" value="3HCDH_N"/>
    <property type="match status" value="1"/>
</dbReference>
<dbReference type="Gene3D" id="1.10.1040.50">
    <property type="match status" value="1"/>
</dbReference>
<keyword evidence="7" id="KW-0560">Oxidoreductase</keyword>
<keyword evidence="16" id="KW-1185">Reference proteome</keyword>
<comment type="similarity">
    <text evidence="4">Belongs to the 3-hydroxyacyl-CoA dehydrogenase family.</text>
</comment>
<dbReference type="GO" id="GO:0016509">
    <property type="term" value="F:long-chain (3S)-3-hydroxyacyl-CoA dehydrogenase (NAD+) activity"/>
    <property type="evidence" value="ECO:0007669"/>
    <property type="project" value="TreeGrafter"/>
</dbReference>
<dbReference type="InterPro" id="IPR001753">
    <property type="entry name" value="Enoyl-CoA_hydra/iso"/>
</dbReference>
<dbReference type="Gene3D" id="3.90.226.10">
    <property type="entry name" value="2-enoyl-CoA Hydratase, Chain A, domain 1"/>
    <property type="match status" value="1"/>
</dbReference>
<comment type="similarity">
    <text evidence="3">In the central section; belongs to the 3-hydroxyacyl-CoA dehydrogenase family.</text>
</comment>
<evidence type="ECO:0000313" key="16">
    <source>
        <dbReference type="Proteomes" id="UP000267128"/>
    </source>
</evidence>
<dbReference type="InterPro" id="IPR008927">
    <property type="entry name" value="6-PGluconate_DH-like_C_sf"/>
</dbReference>
<keyword evidence="10" id="KW-0456">Lyase</keyword>
<dbReference type="PANTHER" id="PTHR43612:SF3">
    <property type="entry name" value="TRIFUNCTIONAL ENZYME SUBUNIT ALPHA, MITOCHONDRIAL"/>
    <property type="match status" value="1"/>
</dbReference>
<dbReference type="PANTHER" id="PTHR43612">
    <property type="entry name" value="TRIFUNCTIONAL ENZYME SUBUNIT ALPHA"/>
    <property type="match status" value="1"/>
</dbReference>
<name>A0A3N0CH49_9ACTN</name>
<evidence type="ECO:0000256" key="2">
    <source>
        <dbReference type="ARBA" id="ARBA00005086"/>
    </source>
</evidence>
<comment type="pathway">
    <text evidence="2">Lipid metabolism; butanoate metabolism.</text>
</comment>
<dbReference type="EMBL" id="RJSE01000007">
    <property type="protein sequence ID" value="RNL62758.1"/>
    <property type="molecule type" value="Genomic_DNA"/>
</dbReference>
<dbReference type="Pfam" id="PF00378">
    <property type="entry name" value="ECH_1"/>
    <property type="match status" value="1"/>
</dbReference>
<dbReference type="FunFam" id="3.40.50.720:FF:000009">
    <property type="entry name" value="Fatty oxidation complex, alpha subunit"/>
    <property type="match status" value="1"/>
</dbReference>
<evidence type="ECO:0000256" key="12">
    <source>
        <dbReference type="ARBA" id="ARBA00049556"/>
    </source>
</evidence>
<dbReference type="InterPro" id="IPR006108">
    <property type="entry name" value="3HC_DH_C"/>
</dbReference>
<evidence type="ECO:0000256" key="7">
    <source>
        <dbReference type="ARBA" id="ARBA00023002"/>
    </source>
</evidence>
<dbReference type="InterPro" id="IPR029045">
    <property type="entry name" value="ClpP/crotonase-like_dom_sf"/>
</dbReference>
<dbReference type="InterPro" id="IPR036291">
    <property type="entry name" value="NAD(P)-bd_dom_sf"/>
</dbReference>
<reference evidence="15 16" key="1">
    <citation type="submission" date="2018-11" db="EMBL/GenBank/DDBJ databases">
        <authorList>
            <person name="Li F."/>
        </authorList>
    </citation>
    <scope>NUCLEOTIDE SEQUENCE [LARGE SCALE GENOMIC DNA]</scope>
    <source>
        <strain evidence="15 16">Gsoil 097</strain>
    </source>
</reference>
<comment type="pathway">
    <text evidence="1">Lipid metabolism; fatty acid beta-oxidation.</text>
</comment>
<dbReference type="CDD" id="cd06558">
    <property type="entry name" value="crotonase-like"/>
    <property type="match status" value="1"/>
</dbReference>
<gene>
    <name evidence="15" type="ORF">EFK50_13505</name>
</gene>
<dbReference type="SUPFAM" id="SSF51735">
    <property type="entry name" value="NAD(P)-binding Rossmann-fold domains"/>
    <property type="match status" value="1"/>
</dbReference>
<evidence type="ECO:0000256" key="10">
    <source>
        <dbReference type="ARBA" id="ARBA00023239"/>
    </source>
</evidence>
<dbReference type="InterPro" id="IPR050136">
    <property type="entry name" value="FA_oxidation_alpha_subunit"/>
</dbReference>
<dbReference type="GO" id="GO:0070403">
    <property type="term" value="F:NAD+ binding"/>
    <property type="evidence" value="ECO:0007669"/>
    <property type="project" value="InterPro"/>
</dbReference>
<dbReference type="Proteomes" id="UP000267128">
    <property type="component" value="Unassembled WGS sequence"/>
</dbReference>
<feature type="domain" description="3-hydroxyacyl-CoA dehydrogenase NAD binding" evidence="14">
    <location>
        <begin position="324"/>
        <end position="502"/>
    </location>
</feature>
<accession>A0A3N0CH49</accession>
<feature type="domain" description="3-hydroxyacyl-CoA dehydrogenase C-terminal" evidence="13">
    <location>
        <begin position="505"/>
        <end position="604"/>
    </location>
</feature>
<keyword evidence="5" id="KW-0276">Fatty acid metabolism</keyword>
<dbReference type="AlphaFoldDB" id="A0A3N0CH49"/>
<evidence type="ECO:0000256" key="1">
    <source>
        <dbReference type="ARBA" id="ARBA00005005"/>
    </source>
</evidence>
<sequence>MNTDVIQYDVDEAVAHIVLDDPRQAANTMNDQFAPSLAKAVDRLAADVASGAVRGVLVRSAKRTFLAGGDLNELIAATADDAQAFFDRCQETKSLLRRLETIGVPVVAAINGAALGGGLELALAAHHRIAAEGRYDIGLPEVSLGLLPGGGGITRVVRMLGLQSALTKVLLNGARLRPEAARGVGLVDEIVPADKLVDCALVWLRDQAEDEVAATQPWDRPGYRLPGGAPSSPKIAGILPSFPATLRKQLKGAPIKAPRSILSAAVEGALVDFDTASRIETRYFVDLVVGQQSTNMIKALFFDLASINSGGSRPEGIPASSIEKVAVIGAGMMGAGIAYVAAKAGLLVVLKDRDLAAAERGKAYSASLVAKQVERGRLTAEKADALLGRIQPTDAYEDLSGADFVVEAVFESAELKHSVFAEIEKVVAPTALLGSNTSTLPITGLATAVTRPEDFIGIHFFSPVEKMPLVEIVVGDKTSDVAIARALDFALLIRKTPIVVNDSRGFFTSRVMSTFINEGLSMVSEGVAPWTIERATTQAGFPAPVLQLADELNLDLLANVRAESVAAAEAAGIAWTPHPADGVVDTLLGAQRPGKLGEAGFYEYVDGRRGDLWPGLAERFPVDKAQPPLEDLRDRLTFIMTMEAVACLEEGVLRTVADANVGSIFGIGFPAHLGGALQAVAGYEGSDGQVGAQAFVDRARALAERYGDRFAPSDFLLEAAASGRAFA</sequence>
<evidence type="ECO:0000256" key="8">
    <source>
        <dbReference type="ARBA" id="ARBA00023027"/>
    </source>
</evidence>
<evidence type="ECO:0000256" key="9">
    <source>
        <dbReference type="ARBA" id="ARBA00023098"/>
    </source>
</evidence>
<protein>
    <submittedName>
        <fullName evidence="15">3-hydroxyacyl-CoA dehydrogenase</fullName>
    </submittedName>
</protein>
<evidence type="ECO:0000259" key="13">
    <source>
        <dbReference type="Pfam" id="PF00725"/>
    </source>
</evidence>
<keyword evidence="8" id="KW-0520">NAD</keyword>
<dbReference type="GO" id="GO:0006635">
    <property type="term" value="P:fatty acid beta-oxidation"/>
    <property type="evidence" value="ECO:0007669"/>
    <property type="project" value="UniProtKB-UniPathway"/>
</dbReference>
<dbReference type="RefSeq" id="WP_123228052.1">
    <property type="nucleotide sequence ID" value="NZ_RJSE01000007.1"/>
</dbReference>
<evidence type="ECO:0000256" key="5">
    <source>
        <dbReference type="ARBA" id="ARBA00022832"/>
    </source>
</evidence>
<evidence type="ECO:0000256" key="11">
    <source>
        <dbReference type="ARBA" id="ARBA00023268"/>
    </source>
</evidence>
<dbReference type="Pfam" id="PF00725">
    <property type="entry name" value="3HCDH"/>
    <property type="match status" value="1"/>
</dbReference>
<evidence type="ECO:0000256" key="6">
    <source>
        <dbReference type="ARBA" id="ARBA00022963"/>
    </source>
</evidence>
<dbReference type="InterPro" id="IPR006176">
    <property type="entry name" value="3-OHacyl-CoA_DH_NAD-bd"/>
</dbReference>
<comment type="catalytic activity">
    <reaction evidence="12">
        <text>a (3S)-3-hydroxyacyl-CoA + NAD(+) = a 3-oxoacyl-CoA + NADH + H(+)</text>
        <dbReference type="Rhea" id="RHEA:22432"/>
        <dbReference type="ChEBI" id="CHEBI:15378"/>
        <dbReference type="ChEBI" id="CHEBI:57318"/>
        <dbReference type="ChEBI" id="CHEBI:57540"/>
        <dbReference type="ChEBI" id="CHEBI:57945"/>
        <dbReference type="ChEBI" id="CHEBI:90726"/>
        <dbReference type="EC" id="1.1.1.35"/>
    </reaction>
</comment>
<dbReference type="OrthoDB" id="5240528at2"/>
<evidence type="ECO:0000256" key="4">
    <source>
        <dbReference type="ARBA" id="ARBA00009463"/>
    </source>
</evidence>
<dbReference type="Gene3D" id="3.40.50.720">
    <property type="entry name" value="NAD(P)-binding Rossmann-like Domain"/>
    <property type="match status" value="1"/>
</dbReference>
<keyword evidence="11" id="KW-0511">Multifunctional enzyme</keyword>
<comment type="caution">
    <text evidence="15">The sequence shown here is derived from an EMBL/GenBank/DDBJ whole genome shotgun (WGS) entry which is preliminary data.</text>
</comment>